<evidence type="ECO:0000256" key="1">
    <source>
        <dbReference type="ARBA" id="ARBA00022670"/>
    </source>
</evidence>
<dbReference type="InterPro" id="IPR009003">
    <property type="entry name" value="Peptidase_S1_PA"/>
</dbReference>
<accession>A0A7W3WYB1</accession>
<protein>
    <submittedName>
        <fullName evidence="5">Trypsin-like peptidase domain-containing protein</fullName>
    </submittedName>
</protein>
<keyword evidence="2" id="KW-0378">Hydrolase</keyword>
<dbReference type="RefSeq" id="WP_181356408.1">
    <property type="nucleotide sequence ID" value="NZ_JABJXA010000102.1"/>
</dbReference>
<evidence type="ECO:0000313" key="5">
    <source>
        <dbReference type="EMBL" id="MBB1260525.1"/>
    </source>
</evidence>
<dbReference type="PRINTS" id="PR00834">
    <property type="entry name" value="PROTEASES2C"/>
</dbReference>
<dbReference type="AlphaFoldDB" id="A0A7W3WYB1"/>
<feature type="region of interest" description="Disordered" evidence="3">
    <location>
        <begin position="1"/>
        <end position="23"/>
    </location>
</feature>
<dbReference type="SUPFAM" id="SSF50156">
    <property type="entry name" value="PDZ domain-like"/>
    <property type="match status" value="1"/>
</dbReference>
<comment type="caution">
    <text evidence="5">The sequence shown here is derived from an EMBL/GenBank/DDBJ whole genome shotgun (WGS) entry which is preliminary data.</text>
</comment>
<name>A0A7W3WYB1_9ACTN</name>
<dbReference type="Gene3D" id="2.40.10.120">
    <property type="match status" value="1"/>
</dbReference>
<dbReference type="InterPro" id="IPR051201">
    <property type="entry name" value="Chloro_Bact_Ser_Proteases"/>
</dbReference>
<dbReference type="GO" id="GO:0004252">
    <property type="term" value="F:serine-type endopeptidase activity"/>
    <property type="evidence" value="ECO:0007669"/>
    <property type="project" value="InterPro"/>
</dbReference>
<reference evidence="6" key="1">
    <citation type="submission" date="2020-05" db="EMBL/GenBank/DDBJ databases">
        <title>Classification of alakaliphilic streptomycetes isolated from an alkaline soil next to Lonar Crater, India and a proposal for the recognition of Streptomyces alkaliterrae sp. nov.</title>
        <authorList>
            <person name="Golinska P."/>
        </authorList>
    </citation>
    <scope>NUCLEOTIDE SEQUENCE [LARGE SCALE GENOMIC DNA]</scope>
    <source>
        <strain evidence="6">OF8</strain>
    </source>
</reference>
<proteinExistence type="predicted"/>
<dbReference type="PROSITE" id="PS50106">
    <property type="entry name" value="PDZ"/>
    <property type="match status" value="1"/>
</dbReference>
<dbReference type="Pfam" id="PF13180">
    <property type="entry name" value="PDZ_2"/>
    <property type="match status" value="1"/>
</dbReference>
<dbReference type="PANTHER" id="PTHR43343">
    <property type="entry name" value="PEPTIDASE S12"/>
    <property type="match status" value="1"/>
</dbReference>
<keyword evidence="1" id="KW-0645">Protease</keyword>
<feature type="domain" description="PDZ" evidence="4">
    <location>
        <begin position="235"/>
        <end position="313"/>
    </location>
</feature>
<evidence type="ECO:0000256" key="3">
    <source>
        <dbReference type="SAM" id="MobiDB-lite"/>
    </source>
</evidence>
<dbReference type="PANTHER" id="PTHR43343:SF3">
    <property type="entry name" value="PROTEASE DO-LIKE 8, CHLOROPLASTIC"/>
    <property type="match status" value="1"/>
</dbReference>
<dbReference type="SUPFAM" id="SSF50494">
    <property type="entry name" value="Trypsin-like serine proteases"/>
    <property type="match status" value="1"/>
</dbReference>
<dbReference type="EMBL" id="JABJXA010000102">
    <property type="protein sequence ID" value="MBB1260525.1"/>
    <property type="molecule type" value="Genomic_DNA"/>
</dbReference>
<evidence type="ECO:0000313" key="6">
    <source>
        <dbReference type="Proteomes" id="UP000517765"/>
    </source>
</evidence>
<dbReference type="Gene3D" id="2.30.42.10">
    <property type="match status" value="1"/>
</dbReference>
<dbReference type="SMART" id="SM00228">
    <property type="entry name" value="PDZ"/>
    <property type="match status" value="1"/>
</dbReference>
<organism evidence="5 6">
    <name type="scientific">Streptomyces alkaliterrae</name>
    <dbReference type="NCBI Taxonomy" id="2213162"/>
    <lineage>
        <taxon>Bacteria</taxon>
        <taxon>Bacillati</taxon>
        <taxon>Actinomycetota</taxon>
        <taxon>Actinomycetes</taxon>
        <taxon>Kitasatosporales</taxon>
        <taxon>Streptomycetaceae</taxon>
        <taxon>Streptomyces</taxon>
    </lineage>
</organism>
<evidence type="ECO:0000259" key="4">
    <source>
        <dbReference type="PROSITE" id="PS50106"/>
    </source>
</evidence>
<dbReference type="GO" id="GO:0006508">
    <property type="term" value="P:proteolysis"/>
    <property type="evidence" value="ECO:0007669"/>
    <property type="project" value="UniProtKB-KW"/>
</dbReference>
<dbReference type="InterPro" id="IPR001478">
    <property type="entry name" value="PDZ"/>
</dbReference>
<dbReference type="Proteomes" id="UP000517765">
    <property type="component" value="Unassembled WGS sequence"/>
</dbReference>
<sequence>MAAGTGLWAGADGDGTPPGPTFEGELEQRYQQVVQDVLPSVVQITTDEELGSGVIYDRAGHIVTNAHVVNGKRRFAVELATGGRPLRAELVSAYEEQDLAVIKLTDPPRRLHPATFGDSSRVAVGQIVLAMGNPLGLSSSVTQGIVSAVGRSVTEGQGGATIGNMVQTSAAINPGNSGGALVNLSGQVVGIPTLAARDPRLGSGPAPGIGFAIPAATVRRLAGQMIEHGRVVDPGRAALGVSVRTVLGEEFRPAGASVVRVVPEGPADSAGIRPGDLIVRVDDAEVDDVVQLAEALAGHEPGDTVRVEVERAGDRRTFRVTLGEA</sequence>
<gene>
    <name evidence="5" type="ORF">H3147_17055</name>
</gene>
<dbReference type="InterPro" id="IPR036034">
    <property type="entry name" value="PDZ_sf"/>
</dbReference>
<dbReference type="InterPro" id="IPR001940">
    <property type="entry name" value="Peptidase_S1C"/>
</dbReference>
<evidence type="ECO:0000256" key="2">
    <source>
        <dbReference type="ARBA" id="ARBA00022801"/>
    </source>
</evidence>
<dbReference type="Pfam" id="PF13365">
    <property type="entry name" value="Trypsin_2"/>
    <property type="match status" value="1"/>
</dbReference>